<comment type="caution">
    <text evidence="1">The sequence shown here is derived from an EMBL/GenBank/DDBJ whole genome shotgun (WGS) entry which is preliminary data.</text>
</comment>
<name>A0A5M3T2P5_LIMPL</name>
<evidence type="ECO:0000313" key="2">
    <source>
        <dbReference type="Proteomes" id="UP000326169"/>
    </source>
</evidence>
<evidence type="ECO:0000313" key="1">
    <source>
        <dbReference type="EMBL" id="GCE92258.1"/>
    </source>
</evidence>
<dbReference type="EMBL" id="BIMW01000007">
    <property type="protein sequence ID" value="GCE92258.1"/>
    <property type="molecule type" value="Genomic_DNA"/>
</dbReference>
<gene>
    <name evidence="1" type="ORF">NIES46_02960</name>
</gene>
<proteinExistence type="predicted"/>
<dbReference type="GeneID" id="301681273"/>
<dbReference type="RefSeq" id="WP_006623268.1">
    <property type="nucleotide sequence ID" value="NZ_BIMW01000007.1"/>
</dbReference>
<reference evidence="1 2" key="1">
    <citation type="journal article" date="2019" name="J Genomics">
        <title>The Draft Genome of a Hydrogen-producing Cyanobacterium, Arthrospira platensis NIES-46.</title>
        <authorList>
            <person name="Suzuki S."/>
            <person name="Yamaguchi H."/>
            <person name="Kawachi M."/>
        </authorList>
    </citation>
    <scope>NUCLEOTIDE SEQUENCE [LARGE SCALE GENOMIC DNA]</scope>
    <source>
        <strain evidence="1 2">NIES-46</strain>
    </source>
</reference>
<accession>A0A5M3T2P5</accession>
<dbReference type="Proteomes" id="UP000326169">
    <property type="component" value="Unassembled WGS sequence"/>
</dbReference>
<protein>
    <submittedName>
        <fullName evidence="1">Uncharacterized protein</fullName>
    </submittedName>
</protein>
<sequence>MPGYNLNSRLNVQTELDKCDRTTTLEPENQLTTSNNDCRHDEKTPMIISVYISKLILFLTIQ</sequence>
<keyword evidence="2" id="KW-1185">Reference proteome</keyword>
<organism evidence="1 2">
    <name type="scientific">Limnospira platensis NIES-46</name>
    <dbReference type="NCBI Taxonomy" id="1236695"/>
    <lineage>
        <taxon>Bacteria</taxon>
        <taxon>Bacillati</taxon>
        <taxon>Cyanobacteriota</taxon>
        <taxon>Cyanophyceae</taxon>
        <taxon>Oscillatoriophycideae</taxon>
        <taxon>Oscillatoriales</taxon>
        <taxon>Sirenicapillariaceae</taxon>
        <taxon>Limnospira</taxon>
    </lineage>
</organism>